<protein>
    <recommendedName>
        <fullName evidence="3">Phage integrase SAM-like domain-containing protein</fullName>
    </recommendedName>
</protein>
<sequence>MKTSNTIQTSTQFQSNSANELVNIYQEINSFMKSMDNRLRQLLNGQISIPDTITQPDTEVVSNEPTIISLMDDFILSRRNVKRAESTVKGYRIRANVVAFYAQKSGMELVPARNLKAGFMRKFTEWMISENYEGSTINSVLAFVKTVFHHAVGTDILPSSPILGFKPDKFTRPEPEPLSSDELLKMFTTNFPEDLRDAVECFWFQLYTGFHYADAKSLTNKNIIEKNGQKYLKKNRQKTAVLAVVPYSEQAQAIARYYGGIDKLPFPSRGSAYNKLLVKAGKIASTKHLYCSRARDTFTDYYLNTEGYTLESVALMLGHTDTDYVKKYARLRENRLINEFESKQV</sequence>
<accession>A0A3P1BS73</accession>
<gene>
    <name evidence="4" type="ORF">EHT25_10200</name>
</gene>
<dbReference type="InterPro" id="IPR013762">
    <property type="entry name" value="Integrase-like_cat_sf"/>
</dbReference>
<dbReference type="OrthoDB" id="937349at2"/>
<dbReference type="GO" id="GO:0015074">
    <property type="term" value="P:DNA integration"/>
    <property type="evidence" value="ECO:0007669"/>
    <property type="project" value="InterPro"/>
</dbReference>
<dbReference type="InterPro" id="IPR010998">
    <property type="entry name" value="Integrase_recombinase_N"/>
</dbReference>
<keyword evidence="5" id="KW-1185">Reference proteome</keyword>
<dbReference type="InterPro" id="IPR025269">
    <property type="entry name" value="SAM-like_dom"/>
</dbReference>
<dbReference type="AlphaFoldDB" id="A0A3P1BS73"/>
<dbReference type="Pfam" id="PF13102">
    <property type="entry name" value="Phage_int_SAM_5"/>
    <property type="match status" value="1"/>
</dbReference>
<keyword evidence="1" id="KW-0238">DNA-binding</keyword>
<feature type="domain" description="Phage integrase SAM-like" evidence="3">
    <location>
        <begin position="77"/>
        <end position="161"/>
    </location>
</feature>
<keyword evidence="2" id="KW-0233">DNA recombination</keyword>
<name>A0A3P1BS73_9BACT</name>
<dbReference type="GO" id="GO:0003677">
    <property type="term" value="F:DNA binding"/>
    <property type="evidence" value="ECO:0007669"/>
    <property type="project" value="UniProtKB-KW"/>
</dbReference>
<dbReference type="RefSeq" id="WP_124874085.1">
    <property type="nucleotide sequence ID" value="NZ_RQJO01000008.1"/>
</dbReference>
<dbReference type="Proteomes" id="UP000271925">
    <property type="component" value="Unassembled WGS sequence"/>
</dbReference>
<evidence type="ECO:0000313" key="5">
    <source>
        <dbReference type="Proteomes" id="UP000271925"/>
    </source>
</evidence>
<organism evidence="4 5">
    <name type="scientific">Larkinella rosea</name>
    <dbReference type="NCBI Taxonomy" id="2025312"/>
    <lineage>
        <taxon>Bacteria</taxon>
        <taxon>Pseudomonadati</taxon>
        <taxon>Bacteroidota</taxon>
        <taxon>Cytophagia</taxon>
        <taxon>Cytophagales</taxon>
        <taxon>Spirosomataceae</taxon>
        <taxon>Larkinella</taxon>
    </lineage>
</organism>
<dbReference type="SUPFAM" id="SSF56349">
    <property type="entry name" value="DNA breaking-rejoining enzymes"/>
    <property type="match status" value="1"/>
</dbReference>
<dbReference type="GO" id="GO:0006310">
    <property type="term" value="P:DNA recombination"/>
    <property type="evidence" value="ECO:0007669"/>
    <property type="project" value="UniProtKB-KW"/>
</dbReference>
<evidence type="ECO:0000256" key="1">
    <source>
        <dbReference type="ARBA" id="ARBA00023125"/>
    </source>
</evidence>
<evidence type="ECO:0000313" key="4">
    <source>
        <dbReference type="EMBL" id="RRB03897.1"/>
    </source>
</evidence>
<dbReference type="InterPro" id="IPR011010">
    <property type="entry name" value="DNA_brk_join_enz"/>
</dbReference>
<dbReference type="Gene3D" id="1.10.443.10">
    <property type="entry name" value="Intergrase catalytic core"/>
    <property type="match status" value="1"/>
</dbReference>
<dbReference type="EMBL" id="RQJO01000008">
    <property type="protein sequence ID" value="RRB03897.1"/>
    <property type="molecule type" value="Genomic_DNA"/>
</dbReference>
<dbReference type="Gene3D" id="1.10.150.130">
    <property type="match status" value="1"/>
</dbReference>
<proteinExistence type="predicted"/>
<comment type="caution">
    <text evidence="4">The sequence shown here is derived from an EMBL/GenBank/DDBJ whole genome shotgun (WGS) entry which is preliminary data.</text>
</comment>
<evidence type="ECO:0000259" key="3">
    <source>
        <dbReference type="Pfam" id="PF13102"/>
    </source>
</evidence>
<evidence type="ECO:0000256" key="2">
    <source>
        <dbReference type="ARBA" id="ARBA00023172"/>
    </source>
</evidence>
<reference evidence="4 5" key="1">
    <citation type="submission" date="2018-11" db="EMBL/GenBank/DDBJ databases">
        <authorList>
            <person name="Zhou Z."/>
            <person name="Wang G."/>
        </authorList>
    </citation>
    <scope>NUCLEOTIDE SEQUENCE [LARGE SCALE GENOMIC DNA]</scope>
    <source>
        <strain evidence="4 5">KCTC52004</strain>
    </source>
</reference>